<proteinExistence type="inferred from homology"/>
<comment type="caution">
    <text evidence="13">The sequence shown here is derived from an EMBL/GenBank/DDBJ whole genome shotgun (WGS) entry which is preliminary data.</text>
</comment>
<reference evidence="13 14" key="1">
    <citation type="submission" date="2018-08" db="EMBL/GenBank/DDBJ databases">
        <title>Genomic Encyclopedia of Archaeal and Bacterial Type Strains, Phase II (KMG-II): from individual species to whole genera.</title>
        <authorList>
            <person name="Goeker M."/>
        </authorList>
    </citation>
    <scope>NUCLEOTIDE SEQUENCE [LARGE SCALE GENOMIC DNA]</scope>
    <source>
        <strain evidence="13 14">DSM 17099</strain>
    </source>
</reference>
<keyword evidence="8 12" id="KW-0472">Membrane</keyword>
<comment type="subcellular location">
    <subcellularLocation>
        <location evidence="1">Membrane</location>
        <topology evidence="1">Multi-pass membrane protein</topology>
    </subcellularLocation>
</comment>
<keyword evidence="5" id="KW-0249">Electron transport</keyword>
<keyword evidence="7" id="KW-0560">Oxidoreductase</keyword>
<sequence length="198" mass="20784">MKETLIAAALILVAYLGLYIWGNRAALKSRNCPVPTPLAGRTKVSAIQGPERMMQGNRAVTSAAEIQLLAAFLTALAATLGALFIGEVLGQMPCTLCWYQRIAMFPLVPVLAIGLWRGDAGAWFYALPLVSAGLAIALWHSGLYAGLIPETASPCTRDGPSCSNRAQMTIIGLPIPYLSLGAFAGIALCLGLGKGKPT</sequence>
<evidence type="ECO:0000256" key="9">
    <source>
        <dbReference type="ARBA" id="ARBA00023157"/>
    </source>
</evidence>
<dbReference type="SUPFAM" id="SSF158442">
    <property type="entry name" value="DsbB-like"/>
    <property type="match status" value="1"/>
</dbReference>
<dbReference type="GO" id="GO:0015035">
    <property type="term" value="F:protein-disulfide reductase activity"/>
    <property type="evidence" value="ECO:0007669"/>
    <property type="project" value="InterPro"/>
</dbReference>
<keyword evidence="6 12" id="KW-1133">Transmembrane helix</keyword>
<evidence type="ECO:0000313" key="13">
    <source>
        <dbReference type="EMBL" id="REF72971.1"/>
    </source>
</evidence>
<evidence type="ECO:0000256" key="6">
    <source>
        <dbReference type="ARBA" id="ARBA00022989"/>
    </source>
</evidence>
<evidence type="ECO:0000256" key="7">
    <source>
        <dbReference type="ARBA" id="ARBA00023002"/>
    </source>
</evidence>
<keyword evidence="11" id="KW-0676">Redox-active center</keyword>
<organism evidence="13 14">
    <name type="scientific">Paracoccus versutus</name>
    <name type="common">Thiobacillus versutus</name>
    <dbReference type="NCBI Taxonomy" id="34007"/>
    <lineage>
        <taxon>Bacteria</taxon>
        <taxon>Pseudomonadati</taxon>
        <taxon>Pseudomonadota</taxon>
        <taxon>Alphaproteobacteria</taxon>
        <taxon>Rhodobacterales</taxon>
        <taxon>Paracoccaceae</taxon>
        <taxon>Paracoccus</taxon>
    </lineage>
</organism>
<feature type="transmembrane region" description="Helical" evidence="12">
    <location>
        <begin position="123"/>
        <end position="148"/>
    </location>
</feature>
<dbReference type="EMBL" id="QTUJ01000001">
    <property type="protein sequence ID" value="REF72971.1"/>
    <property type="molecule type" value="Genomic_DNA"/>
</dbReference>
<evidence type="ECO:0000256" key="3">
    <source>
        <dbReference type="ARBA" id="ARBA00022448"/>
    </source>
</evidence>
<dbReference type="Proteomes" id="UP000256941">
    <property type="component" value="Unassembled WGS sequence"/>
</dbReference>
<evidence type="ECO:0000256" key="8">
    <source>
        <dbReference type="ARBA" id="ARBA00023136"/>
    </source>
</evidence>
<dbReference type="PANTHER" id="PTHR43469">
    <property type="entry name" value="DISULFIDE FORMATION PROTEIN-RELATED"/>
    <property type="match status" value="1"/>
</dbReference>
<name>A0A3D9XTE5_PARVE</name>
<dbReference type="PANTHER" id="PTHR43469:SF1">
    <property type="entry name" value="SPBETA PROPHAGE-DERIVED DISULFIDE BOND FORMATION PROTEIN B"/>
    <property type="match status" value="1"/>
</dbReference>
<dbReference type="GO" id="GO:0016020">
    <property type="term" value="C:membrane"/>
    <property type="evidence" value="ECO:0007669"/>
    <property type="project" value="UniProtKB-SubCell"/>
</dbReference>
<dbReference type="Pfam" id="PF02600">
    <property type="entry name" value="DsbB"/>
    <property type="match status" value="1"/>
</dbReference>
<feature type="transmembrane region" description="Helical" evidence="12">
    <location>
        <begin position="68"/>
        <end position="86"/>
    </location>
</feature>
<dbReference type="Gene3D" id="1.20.1550.10">
    <property type="entry name" value="DsbB-like"/>
    <property type="match status" value="1"/>
</dbReference>
<evidence type="ECO:0000256" key="12">
    <source>
        <dbReference type="SAM" id="Phobius"/>
    </source>
</evidence>
<dbReference type="GO" id="GO:0006457">
    <property type="term" value="P:protein folding"/>
    <property type="evidence" value="ECO:0007669"/>
    <property type="project" value="InterPro"/>
</dbReference>
<evidence type="ECO:0000256" key="5">
    <source>
        <dbReference type="ARBA" id="ARBA00022982"/>
    </source>
</evidence>
<feature type="transmembrane region" description="Helical" evidence="12">
    <location>
        <begin position="6"/>
        <end position="22"/>
    </location>
</feature>
<keyword evidence="10" id="KW-0143">Chaperone</keyword>
<feature type="transmembrane region" description="Helical" evidence="12">
    <location>
        <begin position="98"/>
        <end position="116"/>
    </location>
</feature>
<evidence type="ECO:0000256" key="10">
    <source>
        <dbReference type="ARBA" id="ARBA00023186"/>
    </source>
</evidence>
<dbReference type="InterPro" id="IPR012187">
    <property type="entry name" value="Disulphide_bond_form_BdbC"/>
</dbReference>
<evidence type="ECO:0000313" key="14">
    <source>
        <dbReference type="Proteomes" id="UP000256941"/>
    </source>
</evidence>
<evidence type="ECO:0000256" key="2">
    <source>
        <dbReference type="ARBA" id="ARBA00007602"/>
    </source>
</evidence>
<feature type="transmembrane region" description="Helical" evidence="12">
    <location>
        <begin position="168"/>
        <end position="192"/>
    </location>
</feature>
<keyword evidence="9" id="KW-1015">Disulfide bond</keyword>
<dbReference type="InterPro" id="IPR023380">
    <property type="entry name" value="DsbB-like_sf"/>
</dbReference>
<evidence type="ECO:0000256" key="1">
    <source>
        <dbReference type="ARBA" id="ARBA00004141"/>
    </source>
</evidence>
<dbReference type="AlphaFoldDB" id="A0A3D9XTE5"/>
<protein>
    <submittedName>
        <fullName evidence="13">Disulfide bond formation protein DsbB</fullName>
    </submittedName>
</protein>
<keyword evidence="4 12" id="KW-0812">Transmembrane</keyword>
<accession>A0A3D9XTE5</accession>
<evidence type="ECO:0000256" key="11">
    <source>
        <dbReference type="ARBA" id="ARBA00023284"/>
    </source>
</evidence>
<dbReference type="InterPro" id="IPR003752">
    <property type="entry name" value="DiS_bond_form_DsbB/BdbC"/>
</dbReference>
<comment type="similarity">
    <text evidence="2">Belongs to the DsbB family. BdbC subfamily.</text>
</comment>
<evidence type="ECO:0000256" key="4">
    <source>
        <dbReference type="ARBA" id="ARBA00022692"/>
    </source>
</evidence>
<gene>
    <name evidence="13" type="ORF">BDD41_1471</name>
</gene>
<keyword evidence="3" id="KW-0813">Transport</keyword>